<dbReference type="EMBL" id="AWWV01014271">
    <property type="protein sequence ID" value="OMO57944.1"/>
    <property type="molecule type" value="Genomic_DNA"/>
</dbReference>
<sequence>MWDTVLPDAVVPIRSDLLLVDRDGSSMQAIRPKAISRRFSTKIVEGCVYKFTRFDIVVCRLSYLAMPSEYIIYLNSSTSLEEITESISRKFTYFDYPRHFFRFATLEDLRARNEKSRILTDIGVLTIIGSKTNVKRASGNSSTNRRDIMIKMLRLENSMEKNSKSRRIGREIQDQFLVPKHQFSLRDMASNESHHIQKMQASQACLASNNDIDTVFVQFQRTVSNFHLNDII</sequence>
<organism evidence="1 2">
    <name type="scientific">Corchorus capsularis</name>
    <name type="common">Jute</name>
    <dbReference type="NCBI Taxonomy" id="210143"/>
    <lineage>
        <taxon>Eukaryota</taxon>
        <taxon>Viridiplantae</taxon>
        <taxon>Streptophyta</taxon>
        <taxon>Embryophyta</taxon>
        <taxon>Tracheophyta</taxon>
        <taxon>Spermatophyta</taxon>
        <taxon>Magnoliopsida</taxon>
        <taxon>eudicotyledons</taxon>
        <taxon>Gunneridae</taxon>
        <taxon>Pentapetalae</taxon>
        <taxon>rosids</taxon>
        <taxon>malvids</taxon>
        <taxon>Malvales</taxon>
        <taxon>Malvaceae</taxon>
        <taxon>Grewioideae</taxon>
        <taxon>Apeibeae</taxon>
        <taxon>Corchorus</taxon>
    </lineage>
</organism>
<keyword evidence="2" id="KW-1185">Reference proteome</keyword>
<dbReference type="Gramene" id="OMO57944">
    <property type="protein sequence ID" value="OMO57944"/>
    <property type="gene ID" value="CCACVL1_25643"/>
</dbReference>
<evidence type="ECO:0000313" key="2">
    <source>
        <dbReference type="Proteomes" id="UP000188268"/>
    </source>
</evidence>
<comment type="caution">
    <text evidence="1">The sequence shown here is derived from an EMBL/GenBank/DDBJ whole genome shotgun (WGS) entry which is preliminary data.</text>
</comment>
<evidence type="ECO:0000313" key="1">
    <source>
        <dbReference type="EMBL" id="OMO57944.1"/>
    </source>
</evidence>
<dbReference type="InterPro" id="IPR012340">
    <property type="entry name" value="NA-bd_OB-fold"/>
</dbReference>
<dbReference type="AlphaFoldDB" id="A0A1R3GIL6"/>
<dbReference type="PANTHER" id="PTHR47165">
    <property type="entry name" value="OS03G0429900 PROTEIN"/>
    <property type="match status" value="1"/>
</dbReference>
<dbReference type="OrthoDB" id="1931061at2759"/>
<protein>
    <submittedName>
        <fullName evidence="1">Retrotransposon-like protein</fullName>
    </submittedName>
</protein>
<proteinExistence type="predicted"/>
<gene>
    <name evidence="1" type="ORF">CCACVL1_25643</name>
</gene>
<name>A0A1R3GIL6_COCAP</name>
<reference evidence="1 2" key="1">
    <citation type="submission" date="2013-09" db="EMBL/GenBank/DDBJ databases">
        <title>Corchorus capsularis genome sequencing.</title>
        <authorList>
            <person name="Alam M."/>
            <person name="Haque M.S."/>
            <person name="Islam M.S."/>
            <person name="Emdad E.M."/>
            <person name="Islam M.M."/>
            <person name="Ahmed B."/>
            <person name="Halim A."/>
            <person name="Hossen Q.M.M."/>
            <person name="Hossain M.Z."/>
            <person name="Ahmed R."/>
            <person name="Khan M.M."/>
            <person name="Islam R."/>
            <person name="Rashid M.M."/>
            <person name="Khan S.A."/>
            <person name="Rahman M.S."/>
            <person name="Alam M."/>
        </authorList>
    </citation>
    <scope>NUCLEOTIDE SEQUENCE [LARGE SCALE GENOMIC DNA]</scope>
    <source>
        <strain evidence="2">cv. CVL-1</strain>
        <tissue evidence="1">Whole seedling</tissue>
    </source>
</reference>
<dbReference type="Proteomes" id="UP000188268">
    <property type="component" value="Unassembled WGS sequence"/>
</dbReference>
<accession>A0A1R3GIL6</accession>
<dbReference type="Gene3D" id="2.40.50.140">
    <property type="entry name" value="Nucleic acid-binding proteins"/>
    <property type="match status" value="1"/>
</dbReference>
<dbReference type="PANTHER" id="PTHR47165:SF4">
    <property type="entry name" value="OS03G0429900 PROTEIN"/>
    <property type="match status" value="1"/>
</dbReference>